<dbReference type="EMBL" id="FTMD01000012">
    <property type="protein sequence ID" value="SIR29583.1"/>
    <property type="molecule type" value="Genomic_DNA"/>
</dbReference>
<gene>
    <name evidence="2" type="ORF">SAMN05421829_112120</name>
</gene>
<keyword evidence="1" id="KW-0732">Signal</keyword>
<accession>A0A1N6ZRR0</accession>
<dbReference type="Proteomes" id="UP000186819">
    <property type="component" value="Unassembled WGS sequence"/>
</dbReference>
<keyword evidence="3" id="KW-1185">Reference proteome</keyword>
<dbReference type="AlphaFoldDB" id="A0A1N6ZRR0"/>
<evidence type="ECO:0000256" key="1">
    <source>
        <dbReference type="SAM" id="SignalP"/>
    </source>
</evidence>
<proteinExistence type="predicted"/>
<reference evidence="3" key="1">
    <citation type="submission" date="2017-01" db="EMBL/GenBank/DDBJ databases">
        <authorList>
            <person name="Varghese N."/>
            <person name="Submissions S."/>
        </authorList>
    </citation>
    <scope>NUCLEOTIDE SEQUENCE [LARGE SCALE GENOMIC DNA]</scope>
    <source>
        <strain evidence="3">ATCC 51758</strain>
    </source>
</reference>
<dbReference type="STRING" id="34027.SAMN05421829_112120"/>
<sequence length="170" mass="17997">MHIHFACRLAASLMRVRAAVRAACRRHVAGSLLMALYATCAHAEEAVARPVSWVCWYAGAASVACRLGAPDAFVPSGADLSSPTSDAGAVLPAGKRPLPEIVRTILQQPETLVGSTISIPLFTEARDADFVHELAEAVMCGTRRLCRVLFLGSSTEIALALDTLDDPALN</sequence>
<organism evidence="2 3">
    <name type="scientific">Aromatoleum tolulyticum</name>
    <dbReference type="NCBI Taxonomy" id="34027"/>
    <lineage>
        <taxon>Bacteria</taxon>
        <taxon>Pseudomonadati</taxon>
        <taxon>Pseudomonadota</taxon>
        <taxon>Betaproteobacteria</taxon>
        <taxon>Rhodocyclales</taxon>
        <taxon>Rhodocyclaceae</taxon>
        <taxon>Aromatoleum</taxon>
    </lineage>
</organism>
<feature type="signal peptide" evidence="1">
    <location>
        <begin position="1"/>
        <end position="43"/>
    </location>
</feature>
<feature type="chain" id="PRO_5012568711" evidence="1">
    <location>
        <begin position="44"/>
        <end position="170"/>
    </location>
</feature>
<name>A0A1N6ZRR0_9RHOO</name>
<protein>
    <submittedName>
        <fullName evidence="2">Uncharacterized protein</fullName>
    </submittedName>
</protein>
<evidence type="ECO:0000313" key="2">
    <source>
        <dbReference type="EMBL" id="SIR29583.1"/>
    </source>
</evidence>
<evidence type="ECO:0000313" key="3">
    <source>
        <dbReference type="Proteomes" id="UP000186819"/>
    </source>
</evidence>